<sequence>MPSPISQAQFKKVRLMLGQGRVASVYSYLADRGFHYACWAAGDVGGDGGASAYAGTVPGLRLETAQGLKAAELTQIRLAMACAYLDALALQFDHGPLVTRDVTAEETAEFHGEVFRAHFLGLTDWSLHIPFEQQEKAGGLAAVERYWQGVLRTSAQLNARAIARAAAALLAA</sequence>
<dbReference type="Proteomes" id="UP001184230">
    <property type="component" value="Unassembled WGS sequence"/>
</dbReference>
<evidence type="ECO:0000313" key="1">
    <source>
        <dbReference type="EMBL" id="MDR6538718.1"/>
    </source>
</evidence>
<accession>A0ABU1NJS6</accession>
<protein>
    <submittedName>
        <fullName evidence="1">Uncharacterized protein</fullName>
    </submittedName>
</protein>
<reference evidence="1 2" key="1">
    <citation type="submission" date="2023-07" db="EMBL/GenBank/DDBJ databases">
        <title>Sorghum-associated microbial communities from plants grown in Nebraska, USA.</title>
        <authorList>
            <person name="Schachtman D."/>
        </authorList>
    </citation>
    <scope>NUCLEOTIDE SEQUENCE [LARGE SCALE GENOMIC DNA]</scope>
    <source>
        <strain evidence="1 2">DS1781</strain>
    </source>
</reference>
<dbReference type="EMBL" id="JAVDRF010000012">
    <property type="protein sequence ID" value="MDR6538718.1"/>
    <property type="molecule type" value="Genomic_DNA"/>
</dbReference>
<organism evidence="1 2">
    <name type="scientific">Variovorax soli</name>
    <dbReference type="NCBI Taxonomy" id="376815"/>
    <lineage>
        <taxon>Bacteria</taxon>
        <taxon>Pseudomonadati</taxon>
        <taxon>Pseudomonadota</taxon>
        <taxon>Betaproteobacteria</taxon>
        <taxon>Burkholderiales</taxon>
        <taxon>Comamonadaceae</taxon>
        <taxon>Variovorax</taxon>
    </lineage>
</organism>
<gene>
    <name evidence="1" type="ORF">J2739_004511</name>
</gene>
<comment type="caution">
    <text evidence="1">The sequence shown here is derived from an EMBL/GenBank/DDBJ whole genome shotgun (WGS) entry which is preliminary data.</text>
</comment>
<evidence type="ECO:0000313" key="2">
    <source>
        <dbReference type="Proteomes" id="UP001184230"/>
    </source>
</evidence>
<dbReference type="RefSeq" id="WP_309905785.1">
    <property type="nucleotide sequence ID" value="NZ_JAVDRF010000012.1"/>
</dbReference>
<name>A0ABU1NJS6_9BURK</name>
<keyword evidence="2" id="KW-1185">Reference proteome</keyword>
<proteinExistence type="predicted"/>